<evidence type="ECO:0000256" key="3">
    <source>
        <dbReference type="SAM" id="SignalP"/>
    </source>
</evidence>
<keyword evidence="2 3" id="KW-0732">Signal</keyword>
<accession>A0ABT2FHT8</accession>
<protein>
    <submittedName>
        <fullName evidence="4">DUF2057 domain-containing protein</fullName>
    </submittedName>
</protein>
<feature type="signal peptide" evidence="3">
    <location>
        <begin position="1"/>
        <end position="21"/>
    </location>
</feature>
<feature type="chain" id="PRO_5046310688" evidence="3">
    <location>
        <begin position="22"/>
        <end position="229"/>
    </location>
</feature>
<dbReference type="RefSeq" id="WP_238894931.1">
    <property type="nucleotide sequence ID" value="NZ_JAKOGG010000002.1"/>
</dbReference>
<evidence type="ECO:0000313" key="4">
    <source>
        <dbReference type="EMBL" id="MCS4555531.1"/>
    </source>
</evidence>
<reference evidence="4 5" key="1">
    <citation type="submission" date="2022-02" db="EMBL/GenBank/DDBJ databases">
        <authorList>
            <person name="Zhuang L."/>
        </authorList>
    </citation>
    <scope>NUCLEOTIDE SEQUENCE [LARGE SCALE GENOMIC DNA]</scope>
    <source>
        <strain evidence="4 5">C32</strain>
    </source>
</reference>
<dbReference type="EMBL" id="JAKOGG010000002">
    <property type="protein sequence ID" value="MCS4555531.1"/>
    <property type="molecule type" value="Genomic_DNA"/>
</dbReference>
<evidence type="ECO:0000256" key="2">
    <source>
        <dbReference type="ARBA" id="ARBA00022729"/>
    </source>
</evidence>
<dbReference type="Pfam" id="PF09829">
    <property type="entry name" value="DUF2057"/>
    <property type="match status" value="1"/>
</dbReference>
<keyword evidence="5" id="KW-1185">Reference proteome</keyword>
<gene>
    <name evidence="4" type="ORF">L9G74_03705</name>
</gene>
<evidence type="ECO:0000313" key="5">
    <source>
        <dbReference type="Proteomes" id="UP001201549"/>
    </source>
</evidence>
<proteinExistence type="inferred from homology"/>
<dbReference type="Proteomes" id="UP001201549">
    <property type="component" value="Unassembled WGS sequence"/>
</dbReference>
<evidence type="ECO:0000256" key="1">
    <source>
        <dbReference type="ARBA" id="ARBA00008490"/>
    </source>
</evidence>
<dbReference type="PANTHER" id="PTHR38108:SF1">
    <property type="entry name" value="UPF0319 PROTEIN YCCT"/>
    <property type="match status" value="1"/>
</dbReference>
<comment type="similarity">
    <text evidence="1">Belongs to the UPF0319 family.</text>
</comment>
<comment type="caution">
    <text evidence="4">The sequence shown here is derived from an EMBL/GenBank/DDBJ whole genome shotgun (WGS) entry which is preliminary data.</text>
</comment>
<sequence>MKPITTVSALFALICSSSAFAANLKIPMAFEYLALDGTQIETNHFTHKSDLSLTGGKHKIAIRYSDMYEDRFSESPNFVKSSPFIVTINVEQDANYELKPANKITDPEAYAKDPKVVISSNGNQVDYQVQQTDIQENSFISRLFNVGEQSPKVDVAAVAITGGKPVPQPVKPASEVETMTATSVAATAEAPSKASEQSPNQSAQMLQYWWQQADEKTRKEFMSWAIKQL</sequence>
<dbReference type="PANTHER" id="PTHR38108">
    <property type="entry name" value="UPF0319 PROTEIN YCCT"/>
    <property type="match status" value="1"/>
</dbReference>
<dbReference type="InterPro" id="IPR018635">
    <property type="entry name" value="UPF0319"/>
</dbReference>
<name>A0ABT2FHT8_9GAMM</name>
<organism evidence="4 5">
    <name type="scientific">Shewanella electrica</name>
    <dbReference type="NCBI Taxonomy" id="515560"/>
    <lineage>
        <taxon>Bacteria</taxon>
        <taxon>Pseudomonadati</taxon>
        <taxon>Pseudomonadota</taxon>
        <taxon>Gammaproteobacteria</taxon>
        <taxon>Alteromonadales</taxon>
        <taxon>Shewanellaceae</taxon>
        <taxon>Shewanella</taxon>
    </lineage>
</organism>
<reference evidence="5" key="2">
    <citation type="submission" date="2023-07" db="EMBL/GenBank/DDBJ databases">
        <title>Shewanella mangrovi sp. nov., an acetaldehyde- degrading bacterium isolated from mangrove sediment.</title>
        <authorList>
            <person name="Liu Y."/>
        </authorList>
    </citation>
    <scope>NUCLEOTIDE SEQUENCE [LARGE SCALE GENOMIC DNA]</scope>
    <source>
        <strain evidence="5">C32</strain>
    </source>
</reference>